<keyword evidence="1" id="KW-0723">Serine/threonine-protein kinase</keyword>
<evidence type="ECO:0000256" key="1">
    <source>
        <dbReference type="ARBA" id="ARBA00022527"/>
    </source>
</evidence>
<dbReference type="EMBL" id="FODD01000012">
    <property type="protein sequence ID" value="SEN89662.1"/>
    <property type="molecule type" value="Genomic_DNA"/>
</dbReference>
<keyword evidence="4" id="KW-1185">Reference proteome</keyword>
<dbReference type="STRING" id="310780.SAMN05216267_101278"/>
<sequence length="144" mass="15344">MTEGHSVRATGWARSIAVDTPVGEARAWTRRHLRDLGWTHSAPDTADAVVLAVSELVTNAHRHARGTAHLILAWDGTCLHVSVHDGSPDAPRLREPDDEASGGRGILLVDALASTWQVQPCPRGKIVTACFQPTPTPQAPPADG</sequence>
<organism evidence="3 4">
    <name type="scientific">Actinacidiphila rubida</name>
    <dbReference type="NCBI Taxonomy" id="310780"/>
    <lineage>
        <taxon>Bacteria</taxon>
        <taxon>Bacillati</taxon>
        <taxon>Actinomycetota</taxon>
        <taxon>Actinomycetes</taxon>
        <taxon>Kitasatosporales</taxon>
        <taxon>Streptomycetaceae</taxon>
        <taxon>Actinacidiphila</taxon>
    </lineage>
</organism>
<dbReference type="Gene3D" id="3.30.565.10">
    <property type="entry name" value="Histidine kinase-like ATPase, C-terminal domain"/>
    <property type="match status" value="1"/>
</dbReference>
<dbReference type="GO" id="GO:0004674">
    <property type="term" value="F:protein serine/threonine kinase activity"/>
    <property type="evidence" value="ECO:0007669"/>
    <property type="project" value="UniProtKB-KW"/>
</dbReference>
<dbReference type="InterPro" id="IPR003594">
    <property type="entry name" value="HATPase_dom"/>
</dbReference>
<name>A0A1H8K9G9_9ACTN</name>
<dbReference type="PANTHER" id="PTHR35526:SF3">
    <property type="entry name" value="ANTI-SIGMA-F FACTOR RSBW"/>
    <property type="match status" value="1"/>
</dbReference>
<accession>A0A1H8K9G9</accession>
<dbReference type="SUPFAM" id="SSF55874">
    <property type="entry name" value="ATPase domain of HSP90 chaperone/DNA topoisomerase II/histidine kinase"/>
    <property type="match status" value="1"/>
</dbReference>
<dbReference type="OrthoDB" id="3853431at2"/>
<evidence type="ECO:0000259" key="2">
    <source>
        <dbReference type="Pfam" id="PF13581"/>
    </source>
</evidence>
<protein>
    <submittedName>
        <fullName evidence="3">Anti-sigma regulatory factor (Ser/Thr protein kinase)</fullName>
    </submittedName>
</protein>
<evidence type="ECO:0000313" key="4">
    <source>
        <dbReference type="Proteomes" id="UP000181951"/>
    </source>
</evidence>
<dbReference type="AlphaFoldDB" id="A0A1H8K9G9"/>
<dbReference type="PANTHER" id="PTHR35526">
    <property type="entry name" value="ANTI-SIGMA-F FACTOR RSBW-RELATED"/>
    <property type="match status" value="1"/>
</dbReference>
<dbReference type="RefSeq" id="WP_069463669.1">
    <property type="nucleotide sequence ID" value="NZ_FODD01000012.1"/>
</dbReference>
<feature type="domain" description="Histidine kinase/HSP90-like ATPase" evidence="2">
    <location>
        <begin position="22"/>
        <end position="130"/>
    </location>
</feature>
<gene>
    <name evidence="3" type="ORF">SAMN05216267_101278</name>
</gene>
<dbReference type="Proteomes" id="UP000181951">
    <property type="component" value="Unassembled WGS sequence"/>
</dbReference>
<keyword evidence="3" id="KW-0808">Transferase</keyword>
<dbReference type="InterPro" id="IPR050267">
    <property type="entry name" value="Anti-sigma-factor_SerPK"/>
</dbReference>
<evidence type="ECO:0000313" key="3">
    <source>
        <dbReference type="EMBL" id="SEN89662.1"/>
    </source>
</evidence>
<dbReference type="Pfam" id="PF13581">
    <property type="entry name" value="HATPase_c_2"/>
    <property type="match status" value="1"/>
</dbReference>
<reference evidence="3 4" key="1">
    <citation type="submission" date="2016-10" db="EMBL/GenBank/DDBJ databases">
        <authorList>
            <person name="de Groot N.N."/>
        </authorList>
    </citation>
    <scope>NUCLEOTIDE SEQUENCE [LARGE SCALE GENOMIC DNA]</scope>
    <source>
        <strain evidence="3 4">CGMCC 4.2026</strain>
    </source>
</reference>
<keyword evidence="3" id="KW-0418">Kinase</keyword>
<proteinExistence type="predicted"/>
<dbReference type="CDD" id="cd16936">
    <property type="entry name" value="HATPase_RsbW-like"/>
    <property type="match status" value="1"/>
</dbReference>
<dbReference type="InterPro" id="IPR036890">
    <property type="entry name" value="HATPase_C_sf"/>
</dbReference>